<evidence type="ECO:0000256" key="4">
    <source>
        <dbReference type="ARBA" id="ARBA00022723"/>
    </source>
</evidence>
<keyword evidence="8" id="KW-0732">Signal</keyword>
<dbReference type="PROSITE" id="PS51885">
    <property type="entry name" value="NEPRILYSIN"/>
    <property type="match status" value="1"/>
</dbReference>
<gene>
    <name evidence="11" type="ORF">CWE11_01015</name>
</gene>
<comment type="caution">
    <text evidence="11">The sequence shown here is derived from an EMBL/GenBank/DDBJ whole genome shotgun (WGS) entry which is preliminary data.</text>
</comment>
<sequence>MKQLTAVALGVALALGLSACAEAPRDGAQTEQVEQQQVSGVETHNMDTTVRPQDNFFRFVNGGWLENTEIPSDRARWGAFDELREAAEEHVQTIVQEFAAMDAEYGSDQQKIGDLYRSFLNTDRIEALGLAPLYSEIESIAALSSHDELVRFWGEQQRYRAGTPFSIFVGQDQMQSDQHVTAISQSGLGMPDRDYYVNDSEQNLQLREQYTAFIAQLWDAAGWDGGAEAAANVLAIETAIAQHHWTRIQNRDRLATYNKMTIAELNDAAPGLAWDQVFAHAGLEIDEVVVRQPEYLASFAALYRDIDIADWQDYLRFHLLRSTANFLPAAFADASFEFYGRTLQGLQEQRSRERQAVNTVESVLGFMVGKEYVARHYQPEAEARMAEMVDNILVAFGEAIDDLDWMTEDTKQEAHAKLATFNTKIGYPTVWRDYDCITIDADDLMGNMRRASSCEYDRNIGRLGQEVDPEDWGMTPQTVNAYYRATMNEIVFPAAILQPPFFNVEADDAVNYGAIGAVIGHEIVHGFDDQGRRSDGEGNLRDWWSPVDEERFRERANLMVEQFNQFNPIDDLYLQGALMLGENIADLGGLNVALRAYRNSLAGQEAPVMDGFTGEQRFFAGWGQIWRIKFRDEALRRQVIVGPHSPGKYRVLGPLSNMPEFYEAFNVQPGDPMYREEDVRVKIW</sequence>
<dbReference type="Gene3D" id="1.10.1380.10">
    <property type="entry name" value="Neutral endopeptidase , domain2"/>
    <property type="match status" value="1"/>
</dbReference>
<evidence type="ECO:0000313" key="11">
    <source>
        <dbReference type="EMBL" id="RUO36430.1"/>
    </source>
</evidence>
<dbReference type="GO" id="GO:0016485">
    <property type="term" value="P:protein processing"/>
    <property type="evidence" value="ECO:0007669"/>
    <property type="project" value="TreeGrafter"/>
</dbReference>
<keyword evidence="4" id="KW-0479">Metal-binding</keyword>
<feature type="signal peptide" evidence="8">
    <location>
        <begin position="1"/>
        <end position="23"/>
    </location>
</feature>
<name>A0A432WRN1_9GAMM</name>
<dbReference type="PANTHER" id="PTHR11733:SF167">
    <property type="entry name" value="FI17812P1-RELATED"/>
    <property type="match status" value="1"/>
</dbReference>
<feature type="domain" description="Peptidase M13 C-terminal" evidence="9">
    <location>
        <begin position="480"/>
        <end position="680"/>
    </location>
</feature>
<dbReference type="SUPFAM" id="SSF55486">
    <property type="entry name" value="Metalloproteases ('zincins'), catalytic domain"/>
    <property type="match status" value="1"/>
</dbReference>
<keyword evidence="5" id="KW-0378">Hydrolase</keyword>
<evidence type="ECO:0000256" key="2">
    <source>
        <dbReference type="ARBA" id="ARBA00007357"/>
    </source>
</evidence>
<evidence type="ECO:0000256" key="3">
    <source>
        <dbReference type="ARBA" id="ARBA00022670"/>
    </source>
</evidence>
<dbReference type="Pfam" id="PF01431">
    <property type="entry name" value="Peptidase_M13"/>
    <property type="match status" value="1"/>
</dbReference>
<accession>A0A432WRN1</accession>
<dbReference type="AlphaFoldDB" id="A0A432WRN1"/>
<dbReference type="PROSITE" id="PS51257">
    <property type="entry name" value="PROKAR_LIPOPROTEIN"/>
    <property type="match status" value="1"/>
</dbReference>
<evidence type="ECO:0000313" key="12">
    <source>
        <dbReference type="Proteomes" id="UP000288405"/>
    </source>
</evidence>
<reference evidence="11 12" key="1">
    <citation type="journal article" date="2011" name="Front. Microbiol.">
        <title>Genomic signatures of strain selection and enhancement in Bacillus atrophaeus var. globigii, a historical biowarfare simulant.</title>
        <authorList>
            <person name="Gibbons H.S."/>
            <person name="Broomall S.M."/>
            <person name="McNew L.A."/>
            <person name="Daligault H."/>
            <person name="Chapman C."/>
            <person name="Bruce D."/>
            <person name="Karavis M."/>
            <person name="Krepps M."/>
            <person name="McGregor P.A."/>
            <person name="Hong C."/>
            <person name="Park K.H."/>
            <person name="Akmal A."/>
            <person name="Feldman A."/>
            <person name="Lin J.S."/>
            <person name="Chang W.E."/>
            <person name="Higgs B.W."/>
            <person name="Demirev P."/>
            <person name="Lindquist J."/>
            <person name="Liem A."/>
            <person name="Fochler E."/>
            <person name="Read T.D."/>
            <person name="Tapia R."/>
            <person name="Johnson S."/>
            <person name="Bishop-Lilly K.A."/>
            <person name="Detter C."/>
            <person name="Han C."/>
            <person name="Sozhamannan S."/>
            <person name="Rosenzweig C.N."/>
            <person name="Skowronski E.W."/>
        </authorList>
    </citation>
    <scope>NUCLEOTIDE SEQUENCE [LARGE SCALE GENOMIC DNA]</scope>
    <source>
        <strain evidence="11 12">GYP-17</strain>
    </source>
</reference>
<feature type="chain" id="PRO_5019342402" evidence="8">
    <location>
        <begin position="24"/>
        <end position="684"/>
    </location>
</feature>
<dbReference type="InterPro" id="IPR000718">
    <property type="entry name" value="Peptidase_M13"/>
</dbReference>
<evidence type="ECO:0000256" key="1">
    <source>
        <dbReference type="ARBA" id="ARBA00001947"/>
    </source>
</evidence>
<protein>
    <submittedName>
        <fullName evidence="11">Peptidase M13</fullName>
    </submittedName>
</protein>
<keyword evidence="12" id="KW-1185">Reference proteome</keyword>
<keyword evidence="7" id="KW-0482">Metalloprotease</keyword>
<evidence type="ECO:0000256" key="6">
    <source>
        <dbReference type="ARBA" id="ARBA00022833"/>
    </source>
</evidence>
<dbReference type="InterPro" id="IPR018497">
    <property type="entry name" value="Peptidase_M13_C"/>
</dbReference>
<dbReference type="InterPro" id="IPR042089">
    <property type="entry name" value="Peptidase_M13_dom_2"/>
</dbReference>
<dbReference type="EMBL" id="PIPM01000001">
    <property type="protein sequence ID" value="RUO36430.1"/>
    <property type="molecule type" value="Genomic_DNA"/>
</dbReference>
<dbReference type="InterPro" id="IPR024079">
    <property type="entry name" value="MetalloPept_cat_dom_sf"/>
</dbReference>
<comment type="similarity">
    <text evidence="2">Belongs to the peptidase M13 family.</text>
</comment>
<keyword evidence="3" id="KW-0645">Protease</keyword>
<dbReference type="GO" id="GO:0046872">
    <property type="term" value="F:metal ion binding"/>
    <property type="evidence" value="ECO:0007669"/>
    <property type="project" value="UniProtKB-KW"/>
</dbReference>
<dbReference type="PRINTS" id="PR00786">
    <property type="entry name" value="NEPRILYSIN"/>
</dbReference>
<evidence type="ECO:0000256" key="7">
    <source>
        <dbReference type="ARBA" id="ARBA00023049"/>
    </source>
</evidence>
<keyword evidence="6" id="KW-0862">Zinc</keyword>
<evidence type="ECO:0000256" key="8">
    <source>
        <dbReference type="SAM" id="SignalP"/>
    </source>
</evidence>
<dbReference type="GO" id="GO:0004222">
    <property type="term" value="F:metalloendopeptidase activity"/>
    <property type="evidence" value="ECO:0007669"/>
    <property type="project" value="InterPro"/>
</dbReference>
<dbReference type="GO" id="GO:0005886">
    <property type="term" value="C:plasma membrane"/>
    <property type="evidence" value="ECO:0007669"/>
    <property type="project" value="TreeGrafter"/>
</dbReference>
<organism evidence="11 12">
    <name type="scientific">Aliidiomarina sanyensis</name>
    <dbReference type="NCBI Taxonomy" id="1249555"/>
    <lineage>
        <taxon>Bacteria</taxon>
        <taxon>Pseudomonadati</taxon>
        <taxon>Pseudomonadota</taxon>
        <taxon>Gammaproteobacteria</taxon>
        <taxon>Alteromonadales</taxon>
        <taxon>Idiomarinaceae</taxon>
        <taxon>Aliidiomarina</taxon>
    </lineage>
</organism>
<dbReference type="RefSeq" id="WP_126775743.1">
    <property type="nucleotide sequence ID" value="NZ_PIPM01000001.1"/>
</dbReference>
<proteinExistence type="inferred from homology"/>
<dbReference type="CDD" id="cd08662">
    <property type="entry name" value="M13"/>
    <property type="match status" value="1"/>
</dbReference>
<evidence type="ECO:0000256" key="5">
    <source>
        <dbReference type="ARBA" id="ARBA00022801"/>
    </source>
</evidence>
<comment type="cofactor">
    <cofactor evidence="1">
        <name>Zn(2+)</name>
        <dbReference type="ChEBI" id="CHEBI:29105"/>
    </cofactor>
</comment>
<evidence type="ECO:0000259" key="9">
    <source>
        <dbReference type="Pfam" id="PF01431"/>
    </source>
</evidence>
<evidence type="ECO:0000259" key="10">
    <source>
        <dbReference type="Pfam" id="PF05649"/>
    </source>
</evidence>
<dbReference type="Pfam" id="PF05649">
    <property type="entry name" value="Peptidase_M13_N"/>
    <property type="match status" value="1"/>
</dbReference>
<dbReference type="Proteomes" id="UP000288405">
    <property type="component" value="Unassembled WGS sequence"/>
</dbReference>
<dbReference type="OrthoDB" id="9775677at2"/>
<feature type="domain" description="Peptidase M13 N-terminal" evidence="10">
    <location>
        <begin position="52"/>
        <end position="428"/>
    </location>
</feature>
<dbReference type="InterPro" id="IPR008753">
    <property type="entry name" value="Peptidase_M13_N"/>
</dbReference>
<dbReference type="PANTHER" id="PTHR11733">
    <property type="entry name" value="ZINC METALLOPROTEASE FAMILY M13 NEPRILYSIN-RELATED"/>
    <property type="match status" value="1"/>
</dbReference>
<dbReference type="Gene3D" id="3.40.390.10">
    <property type="entry name" value="Collagenase (Catalytic Domain)"/>
    <property type="match status" value="1"/>
</dbReference>